<dbReference type="SUPFAM" id="SSF54897">
    <property type="entry name" value="Protease propeptides/inhibitors"/>
    <property type="match status" value="1"/>
</dbReference>
<dbReference type="Gene3D" id="3.30.70.850">
    <property type="entry name" value="Peptidase S8, pro-domain"/>
    <property type="match status" value="1"/>
</dbReference>
<dbReference type="InterPro" id="IPR038466">
    <property type="entry name" value="S8_pro-domain_sf"/>
</dbReference>
<keyword evidence="1" id="KW-0812">Transmembrane</keyword>
<keyword evidence="4" id="KW-1185">Reference proteome</keyword>
<evidence type="ECO:0000259" key="2">
    <source>
        <dbReference type="Pfam" id="PF16470"/>
    </source>
</evidence>
<dbReference type="AlphaFoldDB" id="A0A1A9VPH9"/>
<accession>A0A1A9VPH9</accession>
<reference evidence="3" key="1">
    <citation type="submission" date="2020-05" db="UniProtKB">
        <authorList>
            <consortium name="EnsemblMetazoa"/>
        </authorList>
    </citation>
    <scope>IDENTIFICATION</scope>
    <source>
        <strain evidence="3">TTRI</strain>
    </source>
</reference>
<keyword evidence="1" id="KW-0472">Membrane</keyword>
<evidence type="ECO:0000313" key="3">
    <source>
        <dbReference type="EnsemblMetazoa" id="GAUT043472-PA"/>
    </source>
</evidence>
<dbReference type="EnsemblMetazoa" id="GAUT043472-RA">
    <property type="protein sequence ID" value="GAUT043472-PA"/>
    <property type="gene ID" value="GAUT043472"/>
</dbReference>
<protein>
    <recommendedName>
        <fullName evidence="2">Peptidase S8 pro-domain domain-containing protein</fullName>
    </recommendedName>
</protein>
<feature type="domain" description="Peptidase S8 pro-domain" evidence="2">
    <location>
        <begin position="269"/>
        <end position="301"/>
    </location>
</feature>
<organism evidence="3 4">
    <name type="scientific">Glossina austeni</name>
    <name type="common">Savannah tsetse fly</name>
    <dbReference type="NCBI Taxonomy" id="7395"/>
    <lineage>
        <taxon>Eukaryota</taxon>
        <taxon>Metazoa</taxon>
        <taxon>Ecdysozoa</taxon>
        <taxon>Arthropoda</taxon>
        <taxon>Hexapoda</taxon>
        <taxon>Insecta</taxon>
        <taxon>Pterygota</taxon>
        <taxon>Neoptera</taxon>
        <taxon>Endopterygota</taxon>
        <taxon>Diptera</taxon>
        <taxon>Brachycera</taxon>
        <taxon>Muscomorpha</taxon>
        <taxon>Hippoboscoidea</taxon>
        <taxon>Glossinidae</taxon>
        <taxon>Glossina</taxon>
    </lineage>
</organism>
<name>A0A1A9VPH9_GLOAU</name>
<evidence type="ECO:0000256" key="1">
    <source>
        <dbReference type="SAM" id="Phobius"/>
    </source>
</evidence>
<evidence type="ECO:0000313" key="4">
    <source>
        <dbReference type="Proteomes" id="UP000078200"/>
    </source>
</evidence>
<dbReference type="VEuPathDB" id="VectorBase:GAUT043472"/>
<dbReference type="STRING" id="7395.A0A1A9VPH9"/>
<feature type="transmembrane region" description="Helical" evidence="1">
    <location>
        <begin position="197"/>
        <end position="225"/>
    </location>
</feature>
<dbReference type="Proteomes" id="UP000078200">
    <property type="component" value="Unassembled WGS sequence"/>
</dbReference>
<proteinExistence type="predicted"/>
<sequence length="330" mass="37182">MKNDVVGWWWSSKGHDTSKHLKPIFAEHSNSNICPTKEYAAKQHVAKVSSTTSLLSHSTLLCQQQQEQQQQKRTLATSSNNYSNITKTITNEKSFQCDISGSKHYNNNNNNNNINYNDLYTVETVANLSRKTIKSAHCQPHYHHQHHHLYHHRHRQQRHYQHKHLYQRRVGGQGIATRSSLCLQSLSVRLCSGDRKAYLMLLLQFTVVVLICSLNIGFVTCANVVKNQRESTLSLYTDNDNLLDVLDYDDSGNSIGGDESDAIGHYTHTWAVHIPDGDKEDKVNAVARDHGFVNLGKQIFDLPLGQCCVVTGNSPMASDEVANATLTALF</sequence>
<dbReference type="Pfam" id="PF16470">
    <property type="entry name" value="S8_pro-domain"/>
    <property type="match status" value="1"/>
</dbReference>
<dbReference type="InterPro" id="IPR032815">
    <property type="entry name" value="S8_pro-domain"/>
</dbReference>
<keyword evidence="1" id="KW-1133">Transmembrane helix</keyword>